<organism evidence="1 2">
    <name type="scientific">Eubacterium oxidoreducens</name>
    <dbReference type="NCBI Taxonomy" id="1732"/>
    <lineage>
        <taxon>Bacteria</taxon>
        <taxon>Bacillati</taxon>
        <taxon>Bacillota</taxon>
        <taxon>Clostridia</taxon>
        <taxon>Eubacteriales</taxon>
        <taxon>Eubacteriaceae</taxon>
        <taxon>Eubacterium</taxon>
    </lineage>
</organism>
<accession>A0A1G6AC59</accession>
<dbReference type="GO" id="GO:0005524">
    <property type="term" value="F:ATP binding"/>
    <property type="evidence" value="ECO:0007669"/>
    <property type="project" value="InterPro"/>
</dbReference>
<keyword evidence="1" id="KW-0808">Transferase</keyword>
<dbReference type="GO" id="GO:0009236">
    <property type="term" value="P:cobalamin biosynthetic process"/>
    <property type="evidence" value="ECO:0007669"/>
    <property type="project" value="InterPro"/>
</dbReference>
<name>A0A1G6AC59_EUBOX</name>
<reference evidence="1 2" key="1">
    <citation type="submission" date="2016-10" db="EMBL/GenBank/DDBJ databases">
        <authorList>
            <person name="de Groot N.N."/>
        </authorList>
    </citation>
    <scope>NUCLEOTIDE SEQUENCE [LARGE SCALE GENOMIC DNA]</scope>
    <source>
        <strain evidence="1 2">DSM 3217</strain>
    </source>
</reference>
<dbReference type="Pfam" id="PF02572">
    <property type="entry name" value="CobA_CobO_BtuR"/>
    <property type="match status" value="1"/>
</dbReference>
<evidence type="ECO:0000313" key="1">
    <source>
        <dbReference type="EMBL" id="SDB06017.1"/>
    </source>
</evidence>
<dbReference type="PANTHER" id="PTHR46638:SF1">
    <property type="entry name" value="CORRINOID ADENOSYLTRANSFERASE"/>
    <property type="match status" value="1"/>
</dbReference>
<protein>
    <submittedName>
        <fullName evidence="1">Cob(I)alamin adenosyltransferase</fullName>
    </submittedName>
</protein>
<dbReference type="RefSeq" id="WP_090171698.1">
    <property type="nucleotide sequence ID" value="NZ_FMXR01000005.1"/>
</dbReference>
<dbReference type="EMBL" id="FMXR01000005">
    <property type="protein sequence ID" value="SDB06017.1"/>
    <property type="molecule type" value="Genomic_DNA"/>
</dbReference>
<dbReference type="Proteomes" id="UP000199228">
    <property type="component" value="Unassembled WGS sequence"/>
</dbReference>
<evidence type="ECO:0000313" key="2">
    <source>
        <dbReference type="Proteomes" id="UP000199228"/>
    </source>
</evidence>
<keyword evidence="2" id="KW-1185">Reference proteome</keyword>
<dbReference type="InterPro" id="IPR003724">
    <property type="entry name" value="CblAdoTrfase_CobA"/>
</dbReference>
<dbReference type="InterPro" id="IPR027417">
    <property type="entry name" value="P-loop_NTPase"/>
</dbReference>
<dbReference type="AlphaFoldDB" id="A0A1G6AC59"/>
<sequence length="161" mass="18419">MSDYDNITVYYGEGRGKTQVALGKAVEAASRGISTNFIQFFKGTNEFNAEYFTRMEPELKYFRFQRSNKNFNDLSETEKQEESMNMKNGINFAKKVMSTRSCELLVLDEFLGLVHSGLISKEEVRSLFEAKPEGTVLVLTGRYLDDMIREAATDIYNITVE</sequence>
<dbReference type="OrthoDB" id="9810309at2"/>
<gene>
    <name evidence="1" type="ORF">SAMN02910417_00415</name>
</gene>
<proteinExistence type="predicted"/>
<dbReference type="GO" id="GO:0008817">
    <property type="term" value="F:corrinoid adenosyltransferase activity"/>
    <property type="evidence" value="ECO:0007669"/>
    <property type="project" value="InterPro"/>
</dbReference>
<dbReference type="STRING" id="1732.SAMN02910417_00415"/>
<dbReference type="PANTHER" id="PTHR46638">
    <property type="entry name" value="CORRINOID ADENOSYLTRANSFERASE"/>
    <property type="match status" value="1"/>
</dbReference>
<dbReference type="Gene3D" id="3.40.50.300">
    <property type="entry name" value="P-loop containing nucleotide triphosphate hydrolases"/>
    <property type="match status" value="1"/>
</dbReference>
<dbReference type="SUPFAM" id="SSF52540">
    <property type="entry name" value="P-loop containing nucleoside triphosphate hydrolases"/>
    <property type="match status" value="1"/>
</dbReference>